<gene>
    <name evidence="1" type="ORF">BV22DRAFT_834974</name>
</gene>
<organism evidence="1 2">
    <name type="scientific">Leucogyrophana mollusca</name>
    <dbReference type="NCBI Taxonomy" id="85980"/>
    <lineage>
        <taxon>Eukaryota</taxon>
        <taxon>Fungi</taxon>
        <taxon>Dikarya</taxon>
        <taxon>Basidiomycota</taxon>
        <taxon>Agaricomycotina</taxon>
        <taxon>Agaricomycetes</taxon>
        <taxon>Agaricomycetidae</taxon>
        <taxon>Boletales</taxon>
        <taxon>Boletales incertae sedis</taxon>
        <taxon>Leucogyrophana</taxon>
    </lineage>
</organism>
<accession>A0ACB8B327</accession>
<protein>
    <submittedName>
        <fullName evidence="1">Uncharacterized protein</fullName>
    </submittedName>
</protein>
<proteinExistence type="predicted"/>
<dbReference type="EMBL" id="MU266616">
    <property type="protein sequence ID" value="KAH7919949.1"/>
    <property type="molecule type" value="Genomic_DNA"/>
</dbReference>
<sequence length="164" mass="18562">MLRLSSQVPACATTMVNKATLFGLLVAAGLSNACSYPRKSGSGYILEFYPKTHCSVHNTSDKPEIHPVHPPGYLEIPKGKDWTVTACTHLSKRMQHKVESFVWSKPTTNEVYDFRLFTDLKCSQENIVFLNDPHCDVRSCMMPTDLTLYRNLKEVVAFTVGHYY</sequence>
<name>A0ACB8B327_9AGAM</name>
<evidence type="ECO:0000313" key="1">
    <source>
        <dbReference type="EMBL" id="KAH7919949.1"/>
    </source>
</evidence>
<evidence type="ECO:0000313" key="2">
    <source>
        <dbReference type="Proteomes" id="UP000790709"/>
    </source>
</evidence>
<dbReference type="Proteomes" id="UP000790709">
    <property type="component" value="Unassembled WGS sequence"/>
</dbReference>
<comment type="caution">
    <text evidence="1">The sequence shown here is derived from an EMBL/GenBank/DDBJ whole genome shotgun (WGS) entry which is preliminary data.</text>
</comment>
<reference evidence="1" key="1">
    <citation type="journal article" date="2021" name="New Phytol.">
        <title>Evolutionary innovations through gain and loss of genes in the ectomycorrhizal Boletales.</title>
        <authorList>
            <person name="Wu G."/>
            <person name="Miyauchi S."/>
            <person name="Morin E."/>
            <person name="Kuo A."/>
            <person name="Drula E."/>
            <person name="Varga T."/>
            <person name="Kohler A."/>
            <person name="Feng B."/>
            <person name="Cao Y."/>
            <person name="Lipzen A."/>
            <person name="Daum C."/>
            <person name="Hundley H."/>
            <person name="Pangilinan J."/>
            <person name="Johnson J."/>
            <person name="Barry K."/>
            <person name="LaButti K."/>
            <person name="Ng V."/>
            <person name="Ahrendt S."/>
            <person name="Min B."/>
            <person name="Choi I.G."/>
            <person name="Park H."/>
            <person name="Plett J.M."/>
            <person name="Magnuson J."/>
            <person name="Spatafora J.W."/>
            <person name="Nagy L.G."/>
            <person name="Henrissat B."/>
            <person name="Grigoriev I.V."/>
            <person name="Yang Z.L."/>
            <person name="Xu J."/>
            <person name="Martin F.M."/>
        </authorList>
    </citation>
    <scope>NUCLEOTIDE SEQUENCE</scope>
    <source>
        <strain evidence="1">KUC20120723A-06</strain>
    </source>
</reference>
<keyword evidence="2" id="KW-1185">Reference proteome</keyword>